<sequence>MNEKFKIALATVIVLAAGFTSASVFAASDTTATYDNHTRWEQRHDERLNEYVQQGDLTQEEADDMRQWMNDGRTSCHGNNTNMPMRQMRGQHRQMMGD</sequence>
<organism evidence="3 4">
    <name type="scientific">Candidatus Enterococcus avicola</name>
    <dbReference type="NCBI Taxonomy" id="2838561"/>
    <lineage>
        <taxon>Bacteria</taxon>
        <taxon>Bacillati</taxon>
        <taxon>Bacillota</taxon>
        <taxon>Bacilli</taxon>
        <taxon>Lactobacillales</taxon>
        <taxon>Enterococcaceae</taxon>
        <taxon>Enterococcus</taxon>
    </lineage>
</organism>
<reference evidence="3" key="1">
    <citation type="journal article" date="2021" name="PeerJ">
        <title>Extensive microbial diversity within the chicken gut microbiome revealed by metagenomics and culture.</title>
        <authorList>
            <person name="Gilroy R."/>
            <person name="Ravi A."/>
            <person name="Getino M."/>
            <person name="Pursley I."/>
            <person name="Horton D.L."/>
            <person name="Alikhan N.F."/>
            <person name="Baker D."/>
            <person name="Gharbi K."/>
            <person name="Hall N."/>
            <person name="Watson M."/>
            <person name="Adriaenssens E.M."/>
            <person name="Foster-Nyarko E."/>
            <person name="Jarju S."/>
            <person name="Secka A."/>
            <person name="Antonio M."/>
            <person name="Oren A."/>
            <person name="Chaudhuri R.R."/>
            <person name="La Ragione R."/>
            <person name="Hildebrand F."/>
            <person name="Pallen M.J."/>
        </authorList>
    </citation>
    <scope>NUCLEOTIDE SEQUENCE</scope>
    <source>
        <strain evidence="3">CHK172-16539</strain>
    </source>
</reference>
<evidence type="ECO:0000256" key="2">
    <source>
        <dbReference type="SAM" id="SignalP"/>
    </source>
</evidence>
<evidence type="ECO:0000256" key="1">
    <source>
        <dbReference type="SAM" id="MobiDB-lite"/>
    </source>
</evidence>
<feature type="compositionally biased region" description="Low complexity" evidence="1">
    <location>
        <begin position="83"/>
        <end position="98"/>
    </location>
</feature>
<keyword evidence="2" id="KW-0732">Signal</keyword>
<name>A0A9D2JK04_9ENTE</name>
<evidence type="ECO:0000313" key="4">
    <source>
        <dbReference type="Proteomes" id="UP000824063"/>
    </source>
</evidence>
<feature type="region of interest" description="Disordered" evidence="1">
    <location>
        <begin position="70"/>
        <end position="98"/>
    </location>
</feature>
<comment type="caution">
    <text evidence="3">The sequence shown here is derived from an EMBL/GenBank/DDBJ whole genome shotgun (WGS) entry which is preliminary data.</text>
</comment>
<dbReference type="Proteomes" id="UP000824063">
    <property type="component" value="Unassembled WGS sequence"/>
</dbReference>
<protein>
    <recommendedName>
        <fullName evidence="5">DUF2680 domain-containing protein</fullName>
    </recommendedName>
</protein>
<evidence type="ECO:0008006" key="5">
    <source>
        <dbReference type="Google" id="ProtNLM"/>
    </source>
</evidence>
<dbReference type="AlphaFoldDB" id="A0A9D2JK04"/>
<reference evidence="3" key="2">
    <citation type="submission" date="2021-04" db="EMBL/GenBank/DDBJ databases">
        <authorList>
            <person name="Gilroy R."/>
        </authorList>
    </citation>
    <scope>NUCLEOTIDE SEQUENCE</scope>
    <source>
        <strain evidence="3">CHK172-16539</strain>
    </source>
</reference>
<proteinExistence type="predicted"/>
<feature type="compositionally biased region" description="Polar residues" evidence="1">
    <location>
        <begin position="72"/>
        <end position="82"/>
    </location>
</feature>
<feature type="chain" id="PRO_5038432073" description="DUF2680 domain-containing protein" evidence="2">
    <location>
        <begin position="27"/>
        <end position="98"/>
    </location>
</feature>
<feature type="signal peptide" evidence="2">
    <location>
        <begin position="1"/>
        <end position="26"/>
    </location>
</feature>
<dbReference type="EMBL" id="DXBN01000242">
    <property type="protein sequence ID" value="HIZ54330.1"/>
    <property type="molecule type" value="Genomic_DNA"/>
</dbReference>
<accession>A0A9D2JK04</accession>
<evidence type="ECO:0000313" key="3">
    <source>
        <dbReference type="EMBL" id="HIZ54330.1"/>
    </source>
</evidence>
<gene>
    <name evidence="3" type="ORF">IAA20_10365</name>
</gene>